<dbReference type="Pfam" id="PF02558">
    <property type="entry name" value="ApbA"/>
    <property type="match status" value="1"/>
</dbReference>
<dbReference type="GO" id="GO:0005737">
    <property type="term" value="C:cytoplasm"/>
    <property type="evidence" value="ECO:0007669"/>
    <property type="project" value="TreeGrafter"/>
</dbReference>
<sequence>MIILFAGPRPDHRDDWMNICILGAGAIGGHLAARLDLAGASVSALVRGAALEAIREKGLTFQNRDLTHVARIAASDCLDDLPKPDVVIVAVKAQSLASTASTLERLAGNGTPIVFALNGLPWWYRQQLRQRFDVTEEVPAASDEAALSGLVPLENVIGCVVTSANSQTAPGVIHNELPSANRFVFGEATGRMTDRIQRLAELVTKGGATGQAVQTLAPDIWVKLRANVLAASFACLTGLDMQALMSFKDLHKPALDLQGEVNRLAAACGVQLSLDESTLDPTRYSKHKPSMLQDLEKGRTIEFDAVPGATQSVARWLDIPVPTLDIVAALLKARAMTLGVYP</sequence>
<accession>A0A8J2VZD5</accession>
<dbReference type="Gene3D" id="1.10.1040.10">
    <property type="entry name" value="N-(1-d-carboxylethyl)-l-norvaline Dehydrogenase, domain 2"/>
    <property type="match status" value="1"/>
</dbReference>
<dbReference type="Proteomes" id="UP000602745">
    <property type="component" value="Unassembled WGS sequence"/>
</dbReference>
<comment type="caution">
    <text evidence="13">The sequence shown here is derived from an EMBL/GenBank/DDBJ whole genome shotgun (WGS) entry which is preliminary data.</text>
</comment>
<comment type="catalytic activity">
    <reaction evidence="9 10">
        <text>(R)-pantoate + NADP(+) = 2-dehydropantoate + NADPH + H(+)</text>
        <dbReference type="Rhea" id="RHEA:16233"/>
        <dbReference type="ChEBI" id="CHEBI:11561"/>
        <dbReference type="ChEBI" id="CHEBI:15378"/>
        <dbReference type="ChEBI" id="CHEBI:15980"/>
        <dbReference type="ChEBI" id="CHEBI:57783"/>
        <dbReference type="ChEBI" id="CHEBI:58349"/>
        <dbReference type="EC" id="1.1.1.169"/>
    </reaction>
</comment>
<evidence type="ECO:0000256" key="7">
    <source>
        <dbReference type="ARBA" id="ARBA00023002"/>
    </source>
</evidence>
<dbReference type="NCBIfam" id="TIGR00745">
    <property type="entry name" value="apbA_panE"/>
    <property type="match status" value="1"/>
</dbReference>
<dbReference type="InterPro" id="IPR008927">
    <property type="entry name" value="6-PGluconate_DH-like_C_sf"/>
</dbReference>
<keyword evidence="14" id="KW-1185">Reference proteome</keyword>
<feature type="domain" description="Ketopantoate reductase C-terminal" evidence="12">
    <location>
        <begin position="218"/>
        <end position="334"/>
    </location>
</feature>
<comment type="pathway">
    <text evidence="1 10">Cofactor biosynthesis; (R)-pantothenate biosynthesis; (R)-pantoate from 3-methyl-2-oxobutanoate: step 2/2.</text>
</comment>
<dbReference type="EC" id="1.1.1.169" evidence="3 10"/>
<evidence type="ECO:0000259" key="11">
    <source>
        <dbReference type="Pfam" id="PF02558"/>
    </source>
</evidence>
<proteinExistence type="inferred from homology"/>
<name>A0A8J2VZD5_9RHOB</name>
<comment type="similarity">
    <text evidence="2 10">Belongs to the ketopantoate reductase family.</text>
</comment>
<evidence type="ECO:0000256" key="10">
    <source>
        <dbReference type="RuleBase" id="RU362068"/>
    </source>
</evidence>
<feature type="domain" description="Ketopantoate reductase N-terminal" evidence="11">
    <location>
        <begin position="19"/>
        <end position="186"/>
    </location>
</feature>
<keyword evidence="5 10" id="KW-0566">Pantothenate biosynthesis</keyword>
<dbReference type="EMBL" id="BMCP01000002">
    <property type="protein sequence ID" value="GGE41125.1"/>
    <property type="molecule type" value="Genomic_DNA"/>
</dbReference>
<dbReference type="PANTHER" id="PTHR21708">
    <property type="entry name" value="PROBABLE 2-DEHYDROPANTOATE 2-REDUCTASE"/>
    <property type="match status" value="1"/>
</dbReference>
<evidence type="ECO:0000256" key="1">
    <source>
        <dbReference type="ARBA" id="ARBA00004994"/>
    </source>
</evidence>
<evidence type="ECO:0000256" key="9">
    <source>
        <dbReference type="ARBA" id="ARBA00048793"/>
    </source>
</evidence>
<reference evidence="13" key="2">
    <citation type="submission" date="2020-09" db="EMBL/GenBank/DDBJ databases">
        <authorList>
            <person name="Sun Q."/>
            <person name="Sedlacek I."/>
        </authorList>
    </citation>
    <scope>NUCLEOTIDE SEQUENCE</scope>
    <source>
        <strain evidence="13">CCM 7684</strain>
    </source>
</reference>
<evidence type="ECO:0000256" key="6">
    <source>
        <dbReference type="ARBA" id="ARBA00022857"/>
    </source>
</evidence>
<dbReference type="UniPathway" id="UPA00028">
    <property type="reaction ID" value="UER00004"/>
</dbReference>
<dbReference type="InterPro" id="IPR013752">
    <property type="entry name" value="KPA_reductase"/>
</dbReference>
<evidence type="ECO:0000313" key="13">
    <source>
        <dbReference type="EMBL" id="GGE41125.1"/>
    </source>
</evidence>
<keyword evidence="7 10" id="KW-0560">Oxidoreductase</keyword>
<organism evidence="13 14">
    <name type="scientific">Agaricicola taiwanensis</name>
    <dbReference type="NCBI Taxonomy" id="591372"/>
    <lineage>
        <taxon>Bacteria</taxon>
        <taxon>Pseudomonadati</taxon>
        <taxon>Pseudomonadota</taxon>
        <taxon>Alphaproteobacteria</taxon>
        <taxon>Rhodobacterales</taxon>
        <taxon>Paracoccaceae</taxon>
        <taxon>Agaricicola</taxon>
    </lineage>
</organism>
<evidence type="ECO:0000256" key="3">
    <source>
        <dbReference type="ARBA" id="ARBA00013014"/>
    </source>
</evidence>
<dbReference type="InterPro" id="IPR013332">
    <property type="entry name" value="KPR_N"/>
</dbReference>
<dbReference type="InterPro" id="IPR013328">
    <property type="entry name" value="6PGD_dom2"/>
</dbReference>
<dbReference type="InterPro" id="IPR051402">
    <property type="entry name" value="KPR-Related"/>
</dbReference>
<dbReference type="InterPro" id="IPR036291">
    <property type="entry name" value="NAD(P)-bd_dom_sf"/>
</dbReference>
<evidence type="ECO:0000256" key="8">
    <source>
        <dbReference type="ARBA" id="ARBA00032024"/>
    </source>
</evidence>
<evidence type="ECO:0000313" key="14">
    <source>
        <dbReference type="Proteomes" id="UP000602745"/>
    </source>
</evidence>
<dbReference type="NCBIfam" id="NF005089">
    <property type="entry name" value="PRK06522.1-4"/>
    <property type="match status" value="1"/>
</dbReference>
<reference evidence="13" key="1">
    <citation type="journal article" date="2014" name="Int. J. Syst. Evol. Microbiol.">
        <title>Complete genome sequence of Corynebacterium casei LMG S-19264T (=DSM 44701T), isolated from a smear-ripened cheese.</title>
        <authorList>
            <consortium name="US DOE Joint Genome Institute (JGI-PGF)"/>
            <person name="Walter F."/>
            <person name="Albersmeier A."/>
            <person name="Kalinowski J."/>
            <person name="Ruckert C."/>
        </authorList>
    </citation>
    <scope>NUCLEOTIDE SEQUENCE</scope>
    <source>
        <strain evidence="13">CCM 7684</strain>
    </source>
</reference>
<evidence type="ECO:0000256" key="4">
    <source>
        <dbReference type="ARBA" id="ARBA00019465"/>
    </source>
</evidence>
<evidence type="ECO:0000256" key="2">
    <source>
        <dbReference type="ARBA" id="ARBA00007870"/>
    </source>
</evidence>
<protein>
    <recommendedName>
        <fullName evidence="4 10">2-dehydropantoate 2-reductase</fullName>
        <ecNumber evidence="3 10">1.1.1.169</ecNumber>
    </recommendedName>
    <alternativeName>
        <fullName evidence="8 10">Ketopantoate reductase</fullName>
    </alternativeName>
</protein>
<dbReference type="SUPFAM" id="SSF48179">
    <property type="entry name" value="6-phosphogluconate dehydrogenase C-terminal domain-like"/>
    <property type="match status" value="1"/>
</dbReference>
<comment type="function">
    <text evidence="10">Catalyzes the NADPH-dependent reduction of ketopantoate into pantoic acid.</text>
</comment>
<dbReference type="GO" id="GO:0015940">
    <property type="term" value="P:pantothenate biosynthetic process"/>
    <property type="evidence" value="ECO:0007669"/>
    <property type="project" value="UniProtKB-UniPathway"/>
</dbReference>
<dbReference type="InterPro" id="IPR003710">
    <property type="entry name" value="ApbA"/>
</dbReference>
<dbReference type="AlphaFoldDB" id="A0A8J2VZD5"/>
<dbReference type="SUPFAM" id="SSF51735">
    <property type="entry name" value="NAD(P)-binding Rossmann-fold domains"/>
    <property type="match status" value="1"/>
</dbReference>
<dbReference type="Pfam" id="PF08546">
    <property type="entry name" value="ApbA_C"/>
    <property type="match status" value="1"/>
</dbReference>
<evidence type="ECO:0000256" key="5">
    <source>
        <dbReference type="ARBA" id="ARBA00022655"/>
    </source>
</evidence>
<dbReference type="GO" id="GO:0008677">
    <property type="term" value="F:2-dehydropantoate 2-reductase activity"/>
    <property type="evidence" value="ECO:0007669"/>
    <property type="project" value="UniProtKB-EC"/>
</dbReference>
<gene>
    <name evidence="13" type="ORF">GCM10007276_18140</name>
</gene>
<dbReference type="PANTHER" id="PTHR21708:SF45">
    <property type="entry name" value="2-DEHYDROPANTOATE 2-REDUCTASE"/>
    <property type="match status" value="1"/>
</dbReference>
<dbReference type="Gene3D" id="3.40.50.720">
    <property type="entry name" value="NAD(P)-binding Rossmann-like Domain"/>
    <property type="match status" value="1"/>
</dbReference>
<keyword evidence="6 10" id="KW-0521">NADP</keyword>
<evidence type="ECO:0000259" key="12">
    <source>
        <dbReference type="Pfam" id="PF08546"/>
    </source>
</evidence>